<dbReference type="NCBIfam" id="NF009044">
    <property type="entry name" value="PRK12378.1"/>
    <property type="match status" value="1"/>
</dbReference>
<keyword evidence="2 6" id="KW-0963">Cytoplasm</keyword>
<dbReference type="Proteomes" id="UP000886881">
    <property type="component" value="Unassembled WGS sequence"/>
</dbReference>
<evidence type="ECO:0000256" key="2">
    <source>
        <dbReference type="ARBA" id="ARBA00022490"/>
    </source>
</evidence>
<dbReference type="InterPro" id="IPR048300">
    <property type="entry name" value="TACO1_YebC-like_2nd/3rd_dom"/>
</dbReference>
<evidence type="ECO:0000256" key="4">
    <source>
        <dbReference type="ARBA" id="ARBA00023125"/>
    </source>
</evidence>
<evidence type="ECO:0000313" key="9">
    <source>
        <dbReference type="EMBL" id="HIT46993.1"/>
    </source>
</evidence>
<dbReference type="NCBIfam" id="TIGR01033">
    <property type="entry name" value="YebC/PmpR family DNA-binding transcriptional regulator"/>
    <property type="match status" value="1"/>
</dbReference>
<dbReference type="GO" id="GO:0005829">
    <property type="term" value="C:cytosol"/>
    <property type="evidence" value="ECO:0007669"/>
    <property type="project" value="TreeGrafter"/>
</dbReference>
<dbReference type="InterPro" id="IPR029072">
    <property type="entry name" value="YebC-like"/>
</dbReference>
<dbReference type="InterPro" id="IPR017856">
    <property type="entry name" value="Integrase-like_N"/>
</dbReference>
<dbReference type="InterPro" id="IPR049083">
    <property type="entry name" value="TACO1_YebC_N"/>
</dbReference>
<dbReference type="InterPro" id="IPR026564">
    <property type="entry name" value="Transcrip_reg_TACO1-like_dom3"/>
</dbReference>
<comment type="similarity">
    <text evidence="1 6">Belongs to the TACO1 family.</text>
</comment>
<evidence type="ECO:0000259" key="8">
    <source>
        <dbReference type="Pfam" id="PF20772"/>
    </source>
</evidence>
<dbReference type="Gene3D" id="3.30.70.980">
    <property type="match status" value="2"/>
</dbReference>
<dbReference type="InterPro" id="IPR002876">
    <property type="entry name" value="Transcrip_reg_TACO1-like"/>
</dbReference>
<dbReference type="GO" id="GO:0003677">
    <property type="term" value="F:DNA binding"/>
    <property type="evidence" value="ECO:0007669"/>
    <property type="project" value="UniProtKB-UniRule"/>
</dbReference>
<evidence type="ECO:0000256" key="1">
    <source>
        <dbReference type="ARBA" id="ARBA00008724"/>
    </source>
</evidence>
<evidence type="ECO:0000313" key="10">
    <source>
        <dbReference type="Proteomes" id="UP000886881"/>
    </source>
</evidence>
<dbReference type="FunFam" id="1.10.10.200:FF:000004">
    <property type="entry name" value="Probable transcriptional regulatory protein BSBG_02618"/>
    <property type="match status" value="1"/>
</dbReference>
<dbReference type="Pfam" id="PF20772">
    <property type="entry name" value="TACO1_YebC_N"/>
    <property type="match status" value="1"/>
</dbReference>
<dbReference type="AlphaFoldDB" id="A0A9D1GN25"/>
<gene>
    <name evidence="9" type="ORF">IAC35_03945</name>
</gene>
<evidence type="ECO:0000259" key="7">
    <source>
        <dbReference type="Pfam" id="PF01709"/>
    </source>
</evidence>
<name>A0A9D1GN25_9BACT</name>
<reference evidence="9" key="2">
    <citation type="journal article" date="2021" name="PeerJ">
        <title>Extensive microbial diversity within the chicken gut microbiome revealed by metagenomics and culture.</title>
        <authorList>
            <person name="Gilroy R."/>
            <person name="Ravi A."/>
            <person name="Getino M."/>
            <person name="Pursley I."/>
            <person name="Horton D.L."/>
            <person name="Alikhan N.F."/>
            <person name="Baker D."/>
            <person name="Gharbi K."/>
            <person name="Hall N."/>
            <person name="Watson M."/>
            <person name="Adriaenssens E.M."/>
            <person name="Foster-Nyarko E."/>
            <person name="Jarju S."/>
            <person name="Secka A."/>
            <person name="Antonio M."/>
            <person name="Oren A."/>
            <person name="Chaudhuri R.R."/>
            <person name="La Ragione R."/>
            <person name="Hildebrand F."/>
            <person name="Pallen M.J."/>
        </authorList>
    </citation>
    <scope>NUCLEOTIDE SEQUENCE</scope>
    <source>
        <strain evidence="9">ChiHecec2B26-709</strain>
    </source>
</reference>
<organism evidence="9 10">
    <name type="scientific">Candidatus Cryptobacteroides merdipullorum</name>
    <dbReference type="NCBI Taxonomy" id="2840771"/>
    <lineage>
        <taxon>Bacteria</taxon>
        <taxon>Pseudomonadati</taxon>
        <taxon>Bacteroidota</taxon>
        <taxon>Bacteroidia</taxon>
        <taxon>Bacteroidales</taxon>
        <taxon>Candidatus Cryptobacteroides</taxon>
    </lineage>
</organism>
<dbReference type="HAMAP" id="MF_00693">
    <property type="entry name" value="Transcrip_reg_TACO1"/>
    <property type="match status" value="1"/>
</dbReference>
<evidence type="ECO:0000256" key="6">
    <source>
        <dbReference type="HAMAP-Rule" id="MF_00693"/>
    </source>
</evidence>
<dbReference type="SUPFAM" id="SSF75625">
    <property type="entry name" value="YebC-like"/>
    <property type="match status" value="1"/>
</dbReference>
<sequence length="251" mass="28480">MGRAFEFRKERKLKRWGHMARTFTKLGKEITIAVKQGGPDVTGNPRLRALMAEARSEQMPKENIERAIKKATESKQGDFKEIIYEGYGPYGIAFLVEAATDNNTRTVANVRSYFNKCGGSLGTSGSVSFMFDRKCTFRVKEMEGVDVDELELEMIDYGVDEMFEAEEEDKDGNVYKVIVIYGDYASYGQIQKFIEEKGFELISGGFEQIPNVELKEVTDEQRATLDKLVNLLEDDEDVTNVYTTMKPSDSE</sequence>
<dbReference type="EMBL" id="DVLC01000074">
    <property type="protein sequence ID" value="HIT46993.1"/>
    <property type="molecule type" value="Genomic_DNA"/>
</dbReference>
<dbReference type="PANTHER" id="PTHR12532">
    <property type="entry name" value="TRANSLATIONAL ACTIVATOR OF CYTOCHROME C OXIDASE 1"/>
    <property type="match status" value="1"/>
</dbReference>
<dbReference type="Gene3D" id="1.10.10.200">
    <property type="match status" value="1"/>
</dbReference>
<evidence type="ECO:0000256" key="5">
    <source>
        <dbReference type="ARBA" id="ARBA00023163"/>
    </source>
</evidence>
<comment type="caution">
    <text evidence="9">The sequence shown here is derived from an EMBL/GenBank/DDBJ whole genome shotgun (WGS) entry which is preliminary data.</text>
</comment>
<comment type="subcellular location">
    <subcellularLocation>
        <location evidence="6">Cytoplasm</location>
    </subcellularLocation>
</comment>
<dbReference type="Pfam" id="PF01709">
    <property type="entry name" value="Transcrip_reg"/>
    <property type="match status" value="1"/>
</dbReference>
<keyword evidence="3 6" id="KW-0805">Transcription regulation</keyword>
<proteinExistence type="inferred from homology"/>
<reference evidence="9" key="1">
    <citation type="submission" date="2020-10" db="EMBL/GenBank/DDBJ databases">
        <authorList>
            <person name="Gilroy R."/>
        </authorList>
    </citation>
    <scope>NUCLEOTIDE SEQUENCE</scope>
    <source>
        <strain evidence="9">ChiHecec2B26-709</strain>
    </source>
</reference>
<feature type="domain" description="TACO1/YebC-like second and third" evidence="7">
    <location>
        <begin position="79"/>
        <end position="244"/>
    </location>
</feature>
<dbReference type="GO" id="GO:0006355">
    <property type="term" value="P:regulation of DNA-templated transcription"/>
    <property type="evidence" value="ECO:0007669"/>
    <property type="project" value="UniProtKB-UniRule"/>
</dbReference>
<dbReference type="PANTHER" id="PTHR12532:SF6">
    <property type="entry name" value="TRANSCRIPTIONAL REGULATORY PROTEIN YEBC-RELATED"/>
    <property type="match status" value="1"/>
</dbReference>
<accession>A0A9D1GN25</accession>
<feature type="domain" description="TACO1/YebC-like N-terminal" evidence="8">
    <location>
        <begin position="4"/>
        <end position="73"/>
    </location>
</feature>
<keyword evidence="4 6" id="KW-0238">DNA-binding</keyword>
<keyword evidence="5 6" id="KW-0804">Transcription</keyword>
<evidence type="ECO:0000256" key="3">
    <source>
        <dbReference type="ARBA" id="ARBA00023015"/>
    </source>
</evidence>
<protein>
    <recommendedName>
        <fullName evidence="6">Probable transcriptional regulatory protein IAC35_03945</fullName>
    </recommendedName>
</protein>